<gene>
    <name evidence="2" type="ORF">MmiEs2_05760</name>
</gene>
<dbReference type="KEGG" id="mees:MmiEs2_05760"/>
<organism evidence="2 3">
    <name type="scientific">Methanimicrococcus stummii</name>
    <dbReference type="NCBI Taxonomy" id="3028294"/>
    <lineage>
        <taxon>Archaea</taxon>
        <taxon>Methanobacteriati</taxon>
        <taxon>Methanobacteriota</taxon>
        <taxon>Stenosarchaea group</taxon>
        <taxon>Methanomicrobia</taxon>
        <taxon>Methanosarcinales</taxon>
        <taxon>Methanosarcinaceae</taxon>
        <taxon>Methanimicrococcus</taxon>
    </lineage>
</organism>
<keyword evidence="1" id="KW-0472">Membrane</keyword>
<dbReference type="Proteomes" id="UP001302662">
    <property type="component" value="Chromosome"/>
</dbReference>
<reference evidence="2 3" key="1">
    <citation type="submission" date="2023-07" db="EMBL/GenBank/DDBJ databases">
        <title>Closed genome sequence of Methanimicrococcus sp. Es2.</title>
        <authorList>
            <person name="Protasov E."/>
            <person name="Platt K."/>
            <person name="Reeh H."/>
            <person name="Poehlein A."/>
            <person name="Daniel R."/>
            <person name="Brune A."/>
        </authorList>
    </citation>
    <scope>NUCLEOTIDE SEQUENCE [LARGE SCALE GENOMIC DNA]</scope>
    <source>
        <strain evidence="2 3">Es2</strain>
    </source>
</reference>
<dbReference type="RefSeq" id="WP_316559934.1">
    <property type="nucleotide sequence ID" value="NZ_CP131062.1"/>
</dbReference>
<name>A0AA96V9K0_9EURY</name>
<keyword evidence="1" id="KW-1133">Transmembrane helix</keyword>
<evidence type="ECO:0000256" key="1">
    <source>
        <dbReference type="SAM" id="Phobius"/>
    </source>
</evidence>
<evidence type="ECO:0000313" key="2">
    <source>
        <dbReference type="EMBL" id="WNY28391.1"/>
    </source>
</evidence>
<dbReference type="GeneID" id="85197029"/>
<dbReference type="EMBL" id="CP131062">
    <property type="protein sequence ID" value="WNY28391.1"/>
    <property type="molecule type" value="Genomic_DNA"/>
</dbReference>
<feature type="transmembrane region" description="Helical" evidence="1">
    <location>
        <begin position="52"/>
        <end position="73"/>
    </location>
</feature>
<evidence type="ECO:0000313" key="3">
    <source>
        <dbReference type="Proteomes" id="UP001302662"/>
    </source>
</evidence>
<keyword evidence="1" id="KW-0812">Transmembrane</keyword>
<proteinExistence type="predicted"/>
<sequence>MLRFFSFAVGYLPLSFAAATLPLPFAVATLLLPFAAATLPLPFAVATLPLPFAVATLLLPFAAVTLLFTLPFASASFNSRSLRERGAATLPLPTAVAARELPHFSKKLNQIRPKIFQKNEIKFGLKFFKKIKSNSIRIFQKIKQIPTLFFKIKSMPDSIFQCFFSQLSVKRNRESVRFVANFL</sequence>
<accession>A0AA96V9K0</accession>
<keyword evidence="3" id="KW-1185">Reference proteome</keyword>
<dbReference type="AlphaFoldDB" id="A0AA96V9K0"/>
<protein>
    <submittedName>
        <fullName evidence="2">Uncharacterized protein</fullName>
    </submittedName>
</protein>